<reference evidence="8" key="2">
    <citation type="submission" date="2013-12" db="EMBL/GenBank/DDBJ databases">
        <title>Evolution of pathogenesis and genome organization in the Tremellales.</title>
        <authorList>
            <person name="Cuomo C."/>
            <person name="Litvintseva A."/>
            <person name="Heitman J."/>
            <person name="Chen Y."/>
            <person name="Sun S."/>
            <person name="Springer D."/>
            <person name="Dromer F."/>
            <person name="Young S."/>
            <person name="Zeng Q."/>
            <person name="Chapman S."/>
            <person name="Gujja S."/>
            <person name="Saif S."/>
            <person name="Birren B."/>
        </authorList>
    </citation>
    <scope>NUCLEOTIDE SEQUENCE [LARGE SCALE GENOMIC DNA]</scope>
    <source>
        <strain evidence="8">BCC8398</strain>
    </source>
</reference>
<evidence type="ECO:0000256" key="4">
    <source>
        <dbReference type="ARBA" id="ARBA00023242"/>
    </source>
</evidence>
<evidence type="ECO:0000256" key="2">
    <source>
        <dbReference type="ARBA" id="ARBA00010077"/>
    </source>
</evidence>
<dbReference type="Proteomes" id="UP000092666">
    <property type="component" value="Unassembled WGS sequence"/>
</dbReference>
<comment type="subcellular location">
    <subcellularLocation>
        <location evidence="1 5">Nucleus</location>
    </subcellularLocation>
</comment>
<reference evidence="7 8" key="1">
    <citation type="submission" date="2013-07" db="EMBL/GenBank/DDBJ databases">
        <title>The Genome Sequence of Cryptococcus heveanensis BCC8398.</title>
        <authorList>
            <consortium name="The Broad Institute Genome Sequencing Platform"/>
            <person name="Cuomo C."/>
            <person name="Litvintseva A."/>
            <person name="Chen Y."/>
            <person name="Heitman J."/>
            <person name="Sun S."/>
            <person name="Springer D."/>
            <person name="Dromer F."/>
            <person name="Young S.K."/>
            <person name="Zeng Q."/>
            <person name="Gargeya S."/>
            <person name="Fitzgerald M."/>
            <person name="Abouelleil A."/>
            <person name="Alvarado L."/>
            <person name="Berlin A.M."/>
            <person name="Chapman S.B."/>
            <person name="Dewar J."/>
            <person name="Goldberg J."/>
            <person name="Griggs A."/>
            <person name="Gujja S."/>
            <person name="Hansen M."/>
            <person name="Howarth C."/>
            <person name="Imamovic A."/>
            <person name="Larimer J."/>
            <person name="McCowan C."/>
            <person name="Murphy C."/>
            <person name="Pearson M."/>
            <person name="Priest M."/>
            <person name="Roberts A."/>
            <person name="Saif S."/>
            <person name="Shea T."/>
            <person name="Sykes S."/>
            <person name="Wortman J."/>
            <person name="Nusbaum C."/>
            <person name="Birren B."/>
        </authorList>
    </citation>
    <scope>NUCLEOTIDE SEQUENCE [LARGE SCALE GENOMIC DNA]</scope>
    <source>
        <strain evidence="7 8">BCC8398</strain>
    </source>
</reference>
<feature type="compositionally biased region" description="Basic and acidic residues" evidence="6">
    <location>
        <begin position="249"/>
        <end position="259"/>
    </location>
</feature>
<name>A0A1B9GMP8_9TREE</name>
<feature type="region of interest" description="Disordered" evidence="6">
    <location>
        <begin position="136"/>
        <end position="259"/>
    </location>
</feature>
<dbReference type="AlphaFoldDB" id="A0A1B9GMP8"/>
<keyword evidence="3 5" id="KW-0690">Ribosome biogenesis</keyword>
<dbReference type="GO" id="GO:0042254">
    <property type="term" value="P:ribosome biogenesis"/>
    <property type="evidence" value="ECO:0007669"/>
    <property type="project" value="UniProtKB-KW"/>
</dbReference>
<dbReference type="InterPro" id="IPR007023">
    <property type="entry name" value="Ribosom_reg"/>
</dbReference>
<feature type="compositionally biased region" description="Basic and acidic residues" evidence="6">
    <location>
        <begin position="141"/>
        <end position="173"/>
    </location>
</feature>
<accession>A0A1B9GMP8</accession>
<proteinExistence type="inferred from homology"/>
<evidence type="ECO:0000256" key="6">
    <source>
        <dbReference type="SAM" id="MobiDB-lite"/>
    </source>
</evidence>
<evidence type="ECO:0000256" key="3">
    <source>
        <dbReference type="ARBA" id="ARBA00022517"/>
    </source>
</evidence>
<feature type="compositionally biased region" description="Low complexity" evidence="6">
    <location>
        <begin position="176"/>
        <end position="213"/>
    </location>
</feature>
<protein>
    <recommendedName>
        <fullName evidence="5">Ribosome biogenesis regulatory protein</fullName>
    </recommendedName>
</protein>
<dbReference type="GO" id="GO:0005634">
    <property type="term" value="C:nucleus"/>
    <property type="evidence" value="ECO:0007669"/>
    <property type="project" value="UniProtKB-SubCell"/>
</dbReference>
<feature type="region of interest" description="Disordered" evidence="6">
    <location>
        <begin position="290"/>
        <end position="342"/>
    </location>
</feature>
<dbReference type="Pfam" id="PF04939">
    <property type="entry name" value="RRS1"/>
    <property type="match status" value="1"/>
</dbReference>
<evidence type="ECO:0000313" key="7">
    <source>
        <dbReference type="EMBL" id="OCF32322.1"/>
    </source>
</evidence>
<comment type="similarity">
    <text evidence="2 5">Belongs to the RRS1 family.</text>
</comment>
<organism evidence="7 8">
    <name type="scientific">Kwoniella heveanensis BCC8398</name>
    <dbReference type="NCBI Taxonomy" id="1296120"/>
    <lineage>
        <taxon>Eukaryota</taxon>
        <taxon>Fungi</taxon>
        <taxon>Dikarya</taxon>
        <taxon>Basidiomycota</taxon>
        <taxon>Agaricomycotina</taxon>
        <taxon>Tremellomycetes</taxon>
        <taxon>Tremellales</taxon>
        <taxon>Cryptococcaceae</taxon>
        <taxon>Kwoniella</taxon>
    </lineage>
</organism>
<dbReference type="EMBL" id="KI669509">
    <property type="protein sequence ID" value="OCF32322.1"/>
    <property type="molecule type" value="Genomic_DNA"/>
</dbReference>
<comment type="function">
    <text evidence="5">Involved in ribosomal large subunit assembly.</text>
</comment>
<dbReference type="OrthoDB" id="28455at2759"/>
<sequence length="342" mass="37191">MDVTQELADYAAANSTAVLQRANPVITDPGLLAAFDNTPVDAEEYSSNLESHLLALTLTSTQALIASLFTLPTTSSSSGPITSLPAPITLLPREKPLPKPKPLTKWERFAKAKGISHKKKDRDVWDEERQEWVARWGKGGKNKDKEEQWLHEVKAGEEADQDPAKTARGERKARIAKNLKQQAANLAAASSKPIPISSLRDGPSSKLSKPSRSLGEESQETKKAGRDKRKAELERSMLISKTSTASLGRFDEKIQGEPKVKGVKRKFEPVAKTDYSGEKESALNVLKRIESGFGSDKKRSKKGGEGAEGGLNVRKAVRFQGKQDRAAGKSSSGAPGKKGKRK</sequence>
<feature type="compositionally biased region" description="Basic and acidic residues" evidence="6">
    <location>
        <begin position="219"/>
        <end position="235"/>
    </location>
</feature>
<evidence type="ECO:0000256" key="5">
    <source>
        <dbReference type="RuleBase" id="RU364132"/>
    </source>
</evidence>
<keyword evidence="8" id="KW-1185">Reference proteome</keyword>
<evidence type="ECO:0000256" key="1">
    <source>
        <dbReference type="ARBA" id="ARBA00004123"/>
    </source>
</evidence>
<keyword evidence="4 5" id="KW-0539">Nucleus</keyword>
<dbReference type="STRING" id="1296120.A0A1B9GMP8"/>
<gene>
    <name evidence="7" type="ORF">I316_05990</name>
</gene>
<evidence type="ECO:0000313" key="8">
    <source>
        <dbReference type="Proteomes" id="UP000092666"/>
    </source>
</evidence>